<dbReference type="Gene3D" id="1.10.10.60">
    <property type="entry name" value="Homeodomain-like"/>
    <property type="match status" value="1"/>
</dbReference>
<gene>
    <name evidence="6" type="ORF">E2C06_22015</name>
</gene>
<evidence type="ECO:0000256" key="1">
    <source>
        <dbReference type="ARBA" id="ARBA00023015"/>
    </source>
</evidence>
<dbReference type="PANTHER" id="PTHR46796">
    <property type="entry name" value="HTH-TYPE TRANSCRIPTIONAL ACTIVATOR RHAS-RELATED"/>
    <property type="match status" value="1"/>
</dbReference>
<keyword evidence="7" id="KW-1185">Reference proteome</keyword>
<keyword evidence="1" id="KW-0805">Transcription regulation</keyword>
<feature type="region of interest" description="Disordered" evidence="4">
    <location>
        <begin position="1"/>
        <end position="28"/>
    </location>
</feature>
<evidence type="ECO:0000256" key="2">
    <source>
        <dbReference type="ARBA" id="ARBA00023125"/>
    </source>
</evidence>
<dbReference type="OrthoDB" id="9802263at2"/>
<evidence type="ECO:0000313" key="7">
    <source>
        <dbReference type="Proteomes" id="UP000295096"/>
    </source>
</evidence>
<dbReference type="AlphaFoldDB" id="A0A4R5QDH5"/>
<evidence type="ECO:0000256" key="3">
    <source>
        <dbReference type="ARBA" id="ARBA00023163"/>
    </source>
</evidence>
<dbReference type="EMBL" id="SMSJ01000038">
    <property type="protein sequence ID" value="TDH60417.1"/>
    <property type="molecule type" value="Genomic_DNA"/>
</dbReference>
<dbReference type="PANTHER" id="PTHR46796:SF6">
    <property type="entry name" value="ARAC SUBFAMILY"/>
    <property type="match status" value="1"/>
</dbReference>
<evidence type="ECO:0000256" key="4">
    <source>
        <dbReference type="SAM" id="MobiDB-lite"/>
    </source>
</evidence>
<dbReference type="GO" id="GO:0003700">
    <property type="term" value="F:DNA-binding transcription factor activity"/>
    <property type="evidence" value="ECO:0007669"/>
    <property type="project" value="InterPro"/>
</dbReference>
<evidence type="ECO:0000259" key="5">
    <source>
        <dbReference type="PROSITE" id="PS01124"/>
    </source>
</evidence>
<keyword evidence="3" id="KW-0804">Transcription</keyword>
<organism evidence="6 7">
    <name type="scientific">Dankookia rubra</name>
    <dbReference type="NCBI Taxonomy" id="1442381"/>
    <lineage>
        <taxon>Bacteria</taxon>
        <taxon>Pseudomonadati</taxon>
        <taxon>Pseudomonadota</taxon>
        <taxon>Alphaproteobacteria</taxon>
        <taxon>Acetobacterales</taxon>
        <taxon>Roseomonadaceae</taxon>
        <taxon>Dankookia</taxon>
    </lineage>
</organism>
<dbReference type="SUPFAM" id="SSF46689">
    <property type="entry name" value="Homeodomain-like"/>
    <property type="match status" value="1"/>
</dbReference>
<dbReference type="Proteomes" id="UP000295096">
    <property type="component" value="Unassembled WGS sequence"/>
</dbReference>
<keyword evidence="2" id="KW-0238">DNA-binding</keyword>
<comment type="caution">
    <text evidence="6">The sequence shown here is derived from an EMBL/GenBank/DDBJ whole genome shotgun (WGS) entry which is preliminary data.</text>
</comment>
<dbReference type="InterPro" id="IPR018060">
    <property type="entry name" value="HTH_AraC"/>
</dbReference>
<dbReference type="InterPro" id="IPR009057">
    <property type="entry name" value="Homeodomain-like_sf"/>
</dbReference>
<dbReference type="GO" id="GO:0043565">
    <property type="term" value="F:sequence-specific DNA binding"/>
    <property type="evidence" value="ECO:0007669"/>
    <property type="project" value="InterPro"/>
</dbReference>
<evidence type="ECO:0000313" key="6">
    <source>
        <dbReference type="EMBL" id="TDH60417.1"/>
    </source>
</evidence>
<sequence>MQHRTPTGVRVGRQASSPSPDPALRGTGRRRARRNFCVYQSCYYYNVLSSRAWKRPMSLFPDGLVVTGEFGDFDALASATAGFDLTYSQIGGGAFFGTMDIVATRSMQIARERWSAPLLVEGNLPPGAVSVALVLSAPGEVRWLGRELDHGRTIIGGMLNHEVSFLSLGPMEIVAVSFEQDLFERHLAALLGTGMGGLGRDLEMRAAPATADCPTRGRAVSGLLGVLASGGAATPAARHHLQEAVLRIVLDGITMGESPAQIPLTVRRRAARAAEEVLRGRLDDPPSLAELCQITGASERTLHAAFQDCYGLPPKRYLRVLRLNAARRTPQAAP</sequence>
<name>A0A4R5QDH5_9PROT</name>
<protein>
    <submittedName>
        <fullName evidence="6">AraC family transcriptional regulator</fullName>
    </submittedName>
</protein>
<dbReference type="PROSITE" id="PS01124">
    <property type="entry name" value="HTH_ARAC_FAMILY_2"/>
    <property type="match status" value="1"/>
</dbReference>
<reference evidence="6 7" key="1">
    <citation type="journal article" date="2016" name="J. Microbiol.">
        <title>Dankookia rubra gen. nov., sp. nov., an alphaproteobacterium isolated from sediment of a shallow stream.</title>
        <authorList>
            <person name="Kim W.H."/>
            <person name="Kim D.H."/>
            <person name="Kang K."/>
            <person name="Ahn T.Y."/>
        </authorList>
    </citation>
    <scope>NUCLEOTIDE SEQUENCE [LARGE SCALE GENOMIC DNA]</scope>
    <source>
        <strain evidence="6 7">JCM30602</strain>
    </source>
</reference>
<dbReference type="InterPro" id="IPR050204">
    <property type="entry name" value="AraC_XylS_family_regulators"/>
</dbReference>
<feature type="domain" description="HTH araC/xylS-type" evidence="5">
    <location>
        <begin position="272"/>
        <end position="334"/>
    </location>
</feature>
<accession>A0A4R5QDH5</accession>
<proteinExistence type="predicted"/>